<reference evidence="2" key="1">
    <citation type="journal article" date="2015" name="Nature">
        <title>Complex archaea that bridge the gap between prokaryotes and eukaryotes.</title>
        <authorList>
            <person name="Spang A."/>
            <person name="Saw J.H."/>
            <person name="Jorgensen S.L."/>
            <person name="Zaremba-Niedzwiedzka K."/>
            <person name="Martijn J."/>
            <person name="Lind A.E."/>
            <person name="van Eijk R."/>
            <person name="Schleper C."/>
            <person name="Guy L."/>
            <person name="Ettema T.J."/>
        </authorList>
    </citation>
    <scope>NUCLEOTIDE SEQUENCE</scope>
</reference>
<protein>
    <submittedName>
        <fullName evidence="2">Uncharacterized protein</fullName>
    </submittedName>
</protein>
<sequence length="22" mass="2755">KLKREAIKKERKRNQTTQETIR</sequence>
<feature type="region of interest" description="Disordered" evidence="1">
    <location>
        <begin position="1"/>
        <end position="22"/>
    </location>
</feature>
<evidence type="ECO:0000256" key="1">
    <source>
        <dbReference type="SAM" id="MobiDB-lite"/>
    </source>
</evidence>
<evidence type="ECO:0000313" key="2">
    <source>
        <dbReference type="EMBL" id="KKL44901.1"/>
    </source>
</evidence>
<dbReference type="EMBL" id="LAZR01034583">
    <property type="protein sequence ID" value="KKL44901.1"/>
    <property type="molecule type" value="Genomic_DNA"/>
</dbReference>
<dbReference type="AlphaFoldDB" id="A0A0F9CTX8"/>
<feature type="non-terminal residue" evidence="2">
    <location>
        <position position="1"/>
    </location>
</feature>
<organism evidence="2">
    <name type="scientific">marine sediment metagenome</name>
    <dbReference type="NCBI Taxonomy" id="412755"/>
    <lineage>
        <taxon>unclassified sequences</taxon>
        <taxon>metagenomes</taxon>
        <taxon>ecological metagenomes</taxon>
    </lineage>
</organism>
<name>A0A0F9CTX8_9ZZZZ</name>
<comment type="caution">
    <text evidence="2">The sequence shown here is derived from an EMBL/GenBank/DDBJ whole genome shotgun (WGS) entry which is preliminary data.</text>
</comment>
<accession>A0A0F9CTX8</accession>
<gene>
    <name evidence="2" type="ORF">LCGC14_2361060</name>
</gene>
<proteinExistence type="predicted"/>